<dbReference type="HOGENOM" id="CLU_1803745_0_0_10"/>
<keyword evidence="1" id="KW-0812">Transmembrane</keyword>
<gene>
    <name evidence="2" type="ordered locus">Lbys_1521</name>
</gene>
<sequence length="143" mass="16485">MSNNHLSDEAIQSFLLEDSCEEVITSHLAVCADCKAKMYAYKELTFYIKKLEPETVPFNVSEIAMQKIWASEPKRSEEFGLIALLAFLIMGSFVLCYPWIKPAFRNWNTSITPFAFVTAVSISIYILADLYRQYKKKITMIFD</sequence>
<dbReference type="STRING" id="649349.Lbys_1521"/>
<feature type="transmembrane region" description="Helical" evidence="1">
    <location>
        <begin position="79"/>
        <end position="100"/>
    </location>
</feature>
<protein>
    <recommendedName>
        <fullName evidence="4">Zinc-finger domain-containing protein</fullName>
    </recommendedName>
</protein>
<evidence type="ECO:0000256" key="1">
    <source>
        <dbReference type="SAM" id="Phobius"/>
    </source>
</evidence>
<accession>E4RXJ7</accession>
<dbReference type="AlphaFoldDB" id="E4RXJ7"/>
<dbReference type="EMBL" id="CP002305">
    <property type="protein sequence ID" value="ADQ17232.1"/>
    <property type="molecule type" value="Genomic_DNA"/>
</dbReference>
<dbReference type="RefSeq" id="WP_013408281.1">
    <property type="nucleotide sequence ID" value="NC_014655.1"/>
</dbReference>
<proteinExistence type="predicted"/>
<keyword evidence="3" id="KW-1185">Reference proteome</keyword>
<dbReference type="Proteomes" id="UP000007435">
    <property type="component" value="Chromosome"/>
</dbReference>
<name>E4RXJ7_LEAB4</name>
<evidence type="ECO:0000313" key="2">
    <source>
        <dbReference type="EMBL" id="ADQ17232.1"/>
    </source>
</evidence>
<evidence type="ECO:0000313" key="3">
    <source>
        <dbReference type="Proteomes" id="UP000007435"/>
    </source>
</evidence>
<keyword evidence="1" id="KW-1133">Transmembrane helix</keyword>
<dbReference type="KEGG" id="lby:Lbys_1521"/>
<feature type="transmembrane region" description="Helical" evidence="1">
    <location>
        <begin position="112"/>
        <end position="131"/>
    </location>
</feature>
<organism evidence="2 3">
    <name type="scientific">Leadbetterella byssophila (strain DSM 17132 / JCM 16389 / KACC 11308 / NBRC 106382 / 4M15)</name>
    <dbReference type="NCBI Taxonomy" id="649349"/>
    <lineage>
        <taxon>Bacteria</taxon>
        <taxon>Pseudomonadati</taxon>
        <taxon>Bacteroidota</taxon>
        <taxon>Cytophagia</taxon>
        <taxon>Cytophagales</taxon>
        <taxon>Leadbetterellaceae</taxon>
        <taxon>Leadbetterella</taxon>
    </lineage>
</organism>
<reference evidence="2 3" key="2">
    <citation type="journal article" date="2011" name="Stand. Genomic Sci.">
        <title>Complete genome sequence of Leadbetterella byssophila type strain (4M15).</title>
        <authorList>
            <person name="Abt B."/>
            <person name="Teshima H."/>
            <person name="Lucas S."/>
            <person name="Lapidus A."/>
            <person name="Del Rio T.G."/>
            <person name="Nolan M."/>
            <person name="Tice H."/>
            <person name="Cheng J.F."/>
            <person name="Pitluck S."/>
            <person name="Liolios K."/>
            <person name="Pagani I."/>
            <person name="Ivanova N."/>
            <person name="Mavromatis K."/>
            <person name="Pati A."/>
            <person name="Tapia R."/>
            <person name="Han C."/>
            <person name="Goodwin L."/>
            <person name="Chen A."/>
            <person name="Palaniappan K."/>
            <person name="Land M."/>
            <person name="Hauser L."/>
            <person name="Chang Y.J."/>
            <person name="Jeffries C.D."/>
            <person name="Rohde M."/>
            <person name="Goker M."/>
            <person name="Tindall B.J."/>
            <person name="Detter J.C."/>
            <person name="Woyke T."/>
            <person name="Bristow J."/>
            <person name="Eisen J.A."/>
            <person name="Markowitz V."/>
            <person name="Hugenholtz P."/>
            <person name="Klenk H.P."/>
            <person name="Kyrpides N.C."/>
        </authorList>
    </citation>
    <scope>NUCLEOTIDE SEQUENCE [LARGE SCALE GENOMIC DNA]</scope>
    <source>
        <strain evidence="3">DSM 17132 / JCM 16389 / KACC 11308 / NBRC 106382 / 4M15</strain>
    </source>
</reference>
<evidence type="ECO:0008006" key="4">
    <source>
        <dbReference type="Google" id="ProtNLM"/>
    </source>
</evidence>
<keyword evidence="1" id="KW-0472">Membrane</keyword>
<reference key="1">
    <citation type="submission" date="2010-11" db="EMBL/GenBank/DDBJ databases">
        <title>The complete genome of Leadbetterella byssophila DSM 17132.</title>
        <authorList>
            <consortium name="US DOE Joint Genome Institute (JGI-PGF)"/>
            <person name="Lucas S."/>
            <person name="Copeland A."/>
            <person name="Lapidus A."/>
            <person name="Glavina del Rio T."/>
            <person name="Dalin E."/>
            <person name="Tice H."/>
            <person name="Bruce D."/>
            <person name="Goodwin L."/>
            <person name="Pitluck S."/>
            <person name="Kyrpides N."/>
            <person name="Mavromatis K."/>
            <person name="Ivanova N."/>
            <person name="Teshima H."/>
            <person name="Brettin T."/>
            <person name="Detter J.C."/>
            <person name="Han C."/>
            <person name="Tapia R."/>
            <person name="Land M."/>
            <person name="Hauser L."/>
            <person name="Markowitz V."/>
            <person name="Cheng J.-F."/>
            <person name="Hugenholtz P."/>
            <person name="Woyke T."/>
            <person name="Wu D."/>
            <person name="Tindall B."/>
            <person name="Pomrenke H.G."/>
            <person name="Brambilla E."/>
            <person name="Klenk H.-P."/>
            <person name="Eisen J.A."/>
        </authorList>
    </citation>
    <scope>NUCLEOTIDE SEQUENCE [LARGE SCALE GENOMIC DNA]</scope>
    <source>
        <strain>DSM 17132</strain>
    </source>
</reference>
<dbReference type="OrthoDB" id="708468at2"/>